<comment type="caution">
    <text evidence="8">The sequence shown here is derived from an EMBL/GenBank/DDBJ whole genome shotgun (WGS) entry which is preliminary data.</text>
</comment>
<dbReference type="InterPro" id="IPR037175">
    <property type="entry name" value="KFase_sf"/>
</dbReference>
<dbReference type="InterPro" id="IPR007325">
    <property type="entry name" value="KFase/CYL"/>
</dbReference>
<evidence type="ECO:0000256" key="4">
    <source>
        <dbReference type="ARBA" id="ARBA00022723"/>
    </source>
</evidence>
<dbReference type="GO" id="GO:0019441">
    <property type="term" value="P:L-tryptophan catabolic process to kynurenine"/>
    <property type="evidence" value="ECO:0007669"/>
    <property type="project" value="InterPro"/>
</dbReference>
<reference evidence="8" key="1">
    <citation type="submission" date="2013-08" db="EMBL/GenBank/DDBJ databases">
        <authorList>
            <person name="Mendez C."/>
            <person name="Richter M."/>
            <person name="Ferrer M."/>
            <person name="Sanchez J."/>
        </authorList>
    </citation>
    <scope>NUCLEOTIDE SEQUENCE</scope>
</reference>
<dbReference type="PANTHER" id="PTHR31118">
    <property type="entry name" value="CYCLASE-LIKE PROTEIN 2"/>
    <property type="match status" value="1"/>
</dbReference>
<dbReference type="EMBL" id="AUZY01002211">
    <property type="protein sequence ID" value="EQD72748.1"/>
    <property type="molecule type" value="Genomic_DNA"/>
</dbReference>
<evidence type="ECO:0000256" key="1">
    <source>
        <dbReference type="ARBA" id="ARBA00001947"/>
    </source>
</evidence>
<evidence type="ECO:0000256" key="2">
    <source>
        <dbReference type="ARBA" id="ARBA00005023"/>
    </source>
</evidence>
<comment type="subunit">
    <text evidence="3">Homodimer.</text>
</comment>
<dbReference type="PANTHER" id="PTHR31118:SF12">
    <property type="entry name" value="CYCLASE-LIKE PROTEIN 2"/>
    <property type="match status" value="1"/>
</dbReference>
<evidence type="ECO:0000256" key="3">
    <source>
        <dbReference type="ARBA" id="ARBA00011738"/>
    </source>
</evidence>
<name>T1BVW2_9ZZZZ</name>
<accession>T1BVW2</accession>
<dbReference type="GO" id="GO:0046872">
    <property type="term" value="F:metal ion binding"/>
    <property type="evidence" value="ECO:0007669"/>
    <property type="project" value="UniProtKB-KW"/>
</dbReference>
<dbReference type="SUPFAM" id="SSF102198">
    <property type="entry name" value="Putative cyclase"/>
    <property type="match status" value="1"/>
</dbReference>
<dbReference type="AlphaFoldDB" id="T1BVW2"/>
<keyword evidence="4" id="KW-0479">Metal-binding</keyword>
<dbReference type="EC" id="3.5.1.9" evidence="8"/>
<protein>
    <submittedName>
        <fullName evidence="8">Putative cyclase</fullName>
        <ecNumber evidence="8">3.5.1.9</ecNumber>
    </submittedName>
</protein>
<evidence type="ECO:0000256" key="7">
    <source>
        <dbReference type="ARBA" id="ARBA00023079"/>
    </source>
</evidence>
<evidence type="ECO:0000256" key="5">
    <source>
        <dbReference type="ARBA" id="ARBA00022801"/>
    </source>
</evidence>
<keyword evidence="5 8" id="KW-0378">Hydrolase</keyword>
<evidence type="ECO:0000313" key="8">
    <source>
        <dbReference type="EMBL" id="EQD72748.1"/>
    </source>
</evidence>
<dbReference type="Gene3D" id="3.50.30.50">
    <property type="entry name" value="Putative cyclase"/>
    <property type="match status" value="1"/>
</dbReference>
<comment type="pathway">
    <text evidence="2">Amino-acid degradation.</text>
</comment>
<gene>
    <name evidence="8" type="ORF">B1B_03586</name>
</gene>
<dbReference type="Pfam" id="PF04199">
    <property type="entry name" value="Cyclase"/>
    <property type="match status" value="1"/>
</dbReference>
<reference evidence="8" key="2">
    <citation type="journal article" date="2014" name="ISME J.">
        <title>Microbial stratification in low pH oxic and suboxic macroscopic growths along an acid mine drainage.</title>
        <authorList>
            <person name="Mendez-Garcia C."/>
            <person name="Mesa V."/>
            <person name="Sprenger R.R."/>
            <person name="Richter M."/>
            <person name="Diez M.S."/>
            <person name="Solano J."/>
            <person name="Bargiela R."/>
            <person name="Golyshina O.V."/>
            <person name="Manteca A."/>
            <person name="Ramos J.L."/>
            <person name="Gallego J.R."/>
            <person name="Llorente I."/>
            <person name="Martins Dos Santos V.A."/>
            <person name="Jensen O.N."/>
            <person name="Pelaez A.I."/>
            <person name="Sanchez J."/>
            <person name="Ferrer M."/>
        </authorList>
    </citation>
    <scope>NUCLEOTIDE SEQUENCE</scope>
</reference>
<comment type="cofactor">
    <cofactor evidence="1">
        <name>Zn(2+)</name>
        <dbReference type="ChEBI" id="CHEBI:29105"/>
    </cofactor>
</comment>
<keyword evidence="6" id="KW-0862">Zinc</keyword>
<dbReference type="FunFam" id="3.50.30.50:FF:000001">
    <property type="entry name" value="Kynurenine formamidase"/>
    <property type="match status" value="1"/>
</dbReference>
<dbReference type="GO" id="GO:0004061">
    <property type="term" value="F:arylformamidase activity"/>
    <property type="evidence" value="ECO:0007669"/>
    <property type="project" value="UniProtKB-EC"/>
</dbReference>
<keyword evidence="7" id="KW-0823">Tryptophan catabolism</keyword>
<organism evidence="8">
    <name type="scientific">mine drainage metagenome</name>
    <dbReference type="NCBI Taxonomy" id="410659"/>
    <lineage>
        <taxon>unclassified sequences</taxon>
        <taxon>metagenomes</taxon>
        <taxon>ecological metagenomes</taxon>
    </lineage>
</organism>
<evidence type="ECO:0000256" key="6">
    <source>
        <dbReference type="ARBA" id="ARBA00022833"/>
    </source>
</evidence>
<proteinExistence type="predicted"/>
<sequence>MGRILDISMPLFEGMPCFPGDPAFQSQRSHDMARGDPYNVSTLTFGSHAGTHVDPPNHFVPGGDPIDRVPLSDLNGPCRVLQIPDAIPSIGADDLPPTAPGVTRVLLRTRNSARWAMRLEFFTDFVALDESGARELRRRGIRLVGIDALSIERDTDGTFPVHRELLGASVRIVEGLLLKDVPPGDYELRLAPLKITGGDGGPARAYLLAP</sequence>